<name>A0A6H5GNW3_9HEMI</name>
<sequence>MDWRAAEETPMRESVNEKPKGTISRRRFLRILPHSRNPDATPSPKNRRYFECALHPGHFGVRFLAEKRILASSRDEGAGYFEEVEPIEWRRLPAHRRPLYRPSFHPFPHNIAEAAVPRAEELRIFLYAINSHARSLTDLELGIYPRTQGPTHSMGSRFNVGHAFRNSAEEKIPSWHEIDLLKRELEPKLQLKRKLKLKLLLSKTQKQLNWNISLYNDNIS</sequence>
<gene>
    <name evidence="2" type="ORF">NTEN_LOCUS10520</name>
</gene>
<feature type="region of interest" description="Disordered" evidence="1">
    <location>
        <begin position="1"/>
        <end position="28"/>
    </location>
</feature>
<proteinExistence type="predicted"/>
<accession>A0A6H5GNW3</accession>
<feature type="compositionally biased region" description="Basic and acidic residues" evidence="1">
    <location>
        <begin position="1"/>
        <end position="20"/>
    </location>
</feature>
<evidence type="ECO:0000313" key="2">
    <source>
        <dbReference type="EMBL" id="CAB0005043.1"/>
    </source>
</evidence>
<dbReference type="Proteomes" id="UP000479000">
    <property type="component" value="Unassembled WGS sequence"/>
</dbReference>
<evidence type="ECO:0000313" key="3">
    <source>
        <dbReference type="Proteomes" id="UP000479000"/>
    </source>
</evidence>
<dbReference type="EMBL" id="CADCXU010015822">
    <property type="protein sequence ID" value="CAB0005043.1"/>
    <property type="molecule type" value="Genomic_DNA"/>
</dbReference>
<feature type="non-terminal residue" evidence="2">
    <location>
        <position position="220"/>
    </location>
</feature>
<organism evidence="2 3">
    <name type="scientific">Nesidiocoris tenuis</name>
    <dbReference type="NCBI Taxonomy" id="355587"/>
    <lineage>
        <taxon>Eukaryota</taxon>
        <taxon>Metazoa</taxon>
        <taxon>Ecdysozoa</taxon>
        <taxon>Arthropoda</taxon>
        <taxon>Hexapoda</taxon>
        <taxon>Insecta</taxon>
        <taxon>Pterygota</taxon>
        <taxon>Neoptera</taxon>
        <taxon>Paraneoptera</taxon>
        <taxon>Hemiptera</taxon>
        <taxon>Heteroptera</taxon>
        <taxon>Panheteroptera</taxon>
        <taxon>Cimicomorpha</taxon>
        <taxon>Miridae</taxon>
        <taxon>Dicyphina</taxon>
        <taxon>Nesidiocoris</taxon>
    </lineage>
</organism>
<evidence type="ECO:0000256" key="1">
    <source>
        <dbReference type="SAM" id="MobiDB-lite"/>
    </source>
</evidence>
<keyword evidence="3" id="KW-1185">Reference proteome</keyword>
<dbReference type="AlphaFoldDB" id="A0A6H5GNW3"/>
<reference evidence="2 3" key="1">
    <citation type="submission" date="2020-02" db="EMBL/GenBank/DDBJ databases">
        <authorList>
            <person name="Ferguson B K."/>
        </authorList>
    </citation>
    <scope>NUCLEOTIDE SEQUENCE [LARGE SCALE GENOMIC DNA]</scope>
</reference>
<protein>
    <submittedName>
        <fullName evidence="2">Uncharacterized protein</fullName>
    </submittedName>
</protein>